<dbReference type="Gene3D" id="3.30.1380.10">
    <property type="match status" value="1"/>
</dbReference>
<organism evidence="2 3">
    <name type="scientific">Terriglobus roseus (strain DSM 18391 / NRRL B-41598 / KBS 63)</name>
    <dbReference type="NCBI Taxonomy" id="926566"/>
    <lineage>
        <taxon>Bacteria</taxon>
        <taxon>Pseudomonadati</taxon>
        <taxon>Acidobacteriota</taxon>
        <taxon>Terriglobia</taxon>
        <taxon>Terriglobales</taxon>
        <taxon>Acidobacteriaceae</taxon>
        <taxon>Terriglobus</taxon>
    </lineage>
</organism>
<dbReference type="eggNOG" id="ENOG502ZB0K">
    <property type="taxonomic scope" value="Bacteria"/>
</dbReference>
<dbReference type="EMBL" id="CP003379">
    <property type="protein sequence ID" value="AFL86776.1"/>
    <property type="molecule type" value="Genomic_DNA"/>
</dbReference>
<proteinExistence type="predicted"/>
<dbReference type="KEGG" id="trs:Terro_0430"/>
<dbReference type="STRING" id="926566.Terro_0430"/>
<keyword evidence="3" id="KW-1185">Reference proteome</keyword>
<reference evidence="2 3" key="1">
    <citation type="submission" date="2012-06" db="EMBL/GenBank/DDBJ databases">
        <title>Complete genome of Terriglobus roseus DSM 18391.</title>
        <authorList>
            <consortium name="US DOE Joint Genome Institute (JGI-PGF)"/>
            <person name="Lucas S."/>
            <person name="Copeland A."/>
            <person name="Lapidus A."/>
            <person name="Glavina del Rio T."/>
            <person name="Dalin E."/>
            <person name="Tice H."/>
            <person name="Bruce D."/>
            <person name="Goodwin L."/>
            <person name="Pitluck S."/>
            <person name="Peters L."/>
            <person name="Mikhailova N."/>
            <person name="Munk A.C.C."/>
            <person name="Kyrpides N."/>
            <person name="Mavromatis K."/>
            <person name="Ivanova N."/>
            <person name="Brettin T."/>
            <person name="Detter J.C."/>
            <person name="Han C."/>
            <person name="Larimer F."/>
            <person name="Land M."/>
            <person name="Hauser L."/>
            <person name="Markowitz V."/>
            <person name="Cheng J.-F."/>
            <person name="Hugenholtz P."/>
            <person name="Woyke T."/>
            <person name="Wu D."/>
            <person name="Brambilla E."/>
            <person name="Klenk H.-P."/>
            <person name="Eisen J.A."/>
        </authorList>
    </citation>
    <scope>NUCLEOTIDE SEQUENCE [LARGE SCALE GENOMIC DNA]</scope>
    <source>
        <strain evidence="3">DSM 18391 / NRRL B-41598 / KBS 63</strain>
    </source>
</reference>
<dbReference type="HOGENOM" id="CLU_520670_0_0_0"/>
<dbReference type="SUPFAM" id="SSF55166">
    <property type="entry name" value="Hedgehog/DD-peptidase"/>
    <property type="match status" value="1"/>
</dbReference>
<accession>I3ZC08</accession>
<feature type="region of interest" description="Disordered" evidence="1">
    <location>
        <begin position="99"/>
        <end position="122"/>
    </location>
</feature>
<dbReference type="InterPro" id="IPR009045">
    <property type="entry name" value="Zn_M74/Hedgehog-like"/>
</dbReference>
<feature type="region of interest" description="Disordered" evidence="1">
    <location>
        <begin position="486"/>
        <end position="510"/>
    </location>
</feature>
<evidence type="ECO:0000313" key="3">
    <source>
        <dbReference type="Proteomes" id="UP000006056"/>
    </source>
</evidence>
<feature type="region of interest" description="Disordered" evidence="1">
    <location>
        <begin position="1"/>
        <end position="64"/>
    </location>
</feature>
<dbReference type="AlphaFoldDB" id="I3ZC08"/>
<sequence length="523" mass="56181">MPAPGIAPAVKPPEKPVKAVRPAAPVVVADADGDDDDDTTGVTPAPIVRVTPPATKPKMAAHTEAAPDLSPVARKATVADFDRALQIKTQAIRAAAAEAQAHTTADDDAAEASTQIPGTAPTERVALPFTHGDLLKASATSAEFQPRQATLTTPKSENPDKHVNKHTDADVLAKSADALNQTDGKRPSVRAIAEQTAMAPTPKLQLPKPVSIAHGATPAVSAVNAAGKNQQMDPQTVAGLTDETFDDNSDPVTTARSAVTLAAKSFKADPKPVLTPVGSGEDDDALRATTSTVKVNLYDDRGKLMMIPAMKGTHEILVHQNQMAIADGLDRIEDDNQLLDMRRYKLLVALPDNAAIEVDDRLPANRRYARPWSVRFLNDLSRAHYARFGTPLIVTSAARTVEFQKRLVRINGNAAPPTGEVASPHLYGQAVDIAKHGMSVTEIAWMRAYLTPVESEGKIDVEEEFQQACFHISIYRRYLGLPARKHTTPAEPLPERTLQQAKAPEPEQKHRRLPTAILATGLR</sequence>
<dbReference type="Proteomes" id="UP000006056">
    <property type="component" value="Chromosome"/>
</dbReference>
<evidence type="ECO:0000256" key="1">
    <source>
        <dbReference type="SAM" id="MobiDB-lite"/>
    </source>
</evidence>
<feature type="compositionally biased region" description="Polar residues" evidence="1">
    <location>
        <begin position="140"/>
        <end position="156"/>
    </location>
</feature>
<protein>
    <submittedName>
        <fullName evidence="2">Uncharacterized protein</fullName>
    </submittedName>
</protein>
<gene>
    <name evidence="2" type="ordered locus">Terro_0430</name>
</gene>
<name>I3ZC08_TERRK</name>
<evidence type="ECO:0000313" key="2">
    <source>
        <dbReference type="EMBL" id="AFL86776.1"/>
    </source>
</evidence>
<dbReference type="Pfam" id="PF18979">
    <property type="entry name" value="DUF5715"/>
    <property type="match status" value="1"/>
</dbReference>
<feature type="region of interest" description="Disordered" evidence="1">
    <location>
        <begin position="140"/>
        <end position="163"/>
    </location>
</feature>
<dbReference type="InterPro" id="IPR043769">
    <property type="entry name" value="DUF5715"/>
</dbReference>
<feature type="compositionally biased region" description="Low complexity" evidence="1">
    <location>
        <begin position="19"/>
        <end position="30"/>
    </location>
</feature>